<evidence type="ECO:0000313" key="11">
    <source>
        <dbReference type="EMBL" id="MCM4083325.1"/>
    </source>
</evidence>
<accession>A0ABT0YBZ7</accession>
<dbReference type="SUPFAM" id="SSF51717">
    <property type="entry name" value="Dihydropteroate synthetase-like"/>
    <property type="match status" value="1"/>
</dbReference>
<dbReference type="EMBL" id="JAMQOL010000058">
    <property type="protein sequence ID" value="MCM4083325.1"/>
    <property type="molecule type" value="Genomic_DNA"/>
</dbReference>
<dbReference type="InterPro" id="IPR016425">
    <property type="entry name" value="IspG_bac"/>
</dbReference>
<comment type="caution">
    <text evidence="11">The sequence shown here is derived from an EMBL/GenBank/DDBJ whole genome shotgun (WGS) entry which is preliminary data.</text>
</comment>
<feature type="domain" description="IspG C-terminal" evidence="10">
    <location>
        <begin position="277"/>
        <end position="362"/>
    </location>
</feature>
<dbReference type="HAMAP" id="MF_00159">
    <property type="entry name" value="IspG"/>
    <property type="match status" value="1"/>
</dbReference>
<dbReference type="EC" id="1.17.7.3" evidence="7"/>
<dbReference type="InterPro" id="IPR058579">
    <property type="entry name" value="IspG_C"/>
</dbReference>
<protein>
    <recommendedName>
        <fullName evidence="7">4-hydroxy-3-methylbut-2-en-1-yl diphosphate synthase (flavodoxin)</fullName>
        <ecNumber evidence="7">1.17.7.3</ecNumber>
    </recommendedName>
    <alternativeName>
        <fullName evidence="7">1-hydroxy-2-methyl-2-(E)-butenyl 4-diphosphate synthase</fullName>
    </alternativeName>
</protein>
<keyword evidence="4 7" id="KW-0408">Iron</keyword>
<evidence type="ECO:0000256" key="3">
    <source>
        <dbReference type="ARBA" id="ARBA00023002"/>
    </source>
</evidence>
<comment type="catalytic activity">
    <reaction evidence="7">
        <text>(2E)-4-hydroxy-3-methylbut-2-enyl diphosphate + oxidized [flavodoxin] + H2O + 2 H(+) = 2-C-methyl-D-erythritol 2,4-cyclic diphosphate + reduced [flavodoxin]</text>
        <dbReference type="Rhea" id="RHEA:43604"/>
        <dbReference type="Rhea" id="RHEA-COMP:10622"/>
        <dbReference type="Rhea" id="RHEA-COMP:10623"/>
        <dbReference type="ChEBI" id="CHEBI:15377"/>
        <dbReference type="ChEBI" id="CHEBI:15378"/>
        <dbReference type="ChEBI" id="CHEBI:57618"/>
        <dbReference type="ChEBI" id="CHEBI:58210"/>
        <dbReference type="ChEBI" id="CHEBI:58483"/>
        <dbReference type="ChEBI" id="CHEBI:128753"/>
        <dbReference type="EC" id="1.17.7.3"/>
    </reaction>
</comment>
<evidence type="ECO:0000256" key="4">
    <source>
        <dbReference type="ARBA" id="ARBA00023004"/>
    </source>
</evidence>
<comment type="cofactor">
    <cofactor evidence="7">
        <name>[4Fe-4S] cluster</name>
        <dbReference type="ChEBI" id="CHEBI:49883"/>
    </cofactor>
    <text evidence="7">Binds 1 [4Fe-4S] cluster.</text>
</comment>
<evidence type="ECO:0000256" key="5">
    <source>
        <dbReference type="ARBA" id="ARBA00023014"/>
    </source>
</evidence>
<keyword evidence="12" id="KW-1185">Reference proteome</keyword>
<gene>
    <name evidence="7 11" type="primary">ispG</name>
    <name evidence="11" type="synonym">gcpE</name>
    <name evidence="11" type="ORF">LXN57_37835</name>
</gene>
<feature type="binding site" evidence="7">
    <location>
        <position position="323"/>
    </location>
    <ligand>
        <name>[4Fe-4S] cluster</name>
        <dbReference type="ChEBI" id="CHEBI:49883"/>
    </ligand>
</feature>
<dbReference type="Gene3D" id="3.30.413.10">
    <property type="entry name" value="Sulfite Reductase Hemoprotein, domain 1"/>
    <property type="match status" value="1"/>
</dbReference>
<evidence type="ECO:0000256" key="7">
    <source>
        <dbReference type="HAMAP-Rule" id="MF_00159"/>
    </source>
</evidence>
<feature type="binding site" evidence="7">
    <location>
        <position position="281"/>
    </location>
    <ligand>
        <name>[4Fe-4S] cluster</name>
        <dbReference type="ChEBI" id="CHEBI:49883"/>
    </ligand>
</feature>
<evidence type="ECO:0000259" key="9">
    <source>
        <dbReference type="Pfam" id="PF04551"/>
    </source>
</evidence>
<dbReference type="InterPro" id="IPR058578">
    <property type="entry name" value="IspG_TIM"/>
</dbReference>
<evidence type="ECO:0000256" key="2">
    <source>
        <dbReference type="ARBA" id="ARBA00022723"/>
    </source>
</evidence>
<dbReference type="RefSeq" id="WP_251803030.1">
    <property type="nucleotide sequence ID" value="NZ_JAMQOL010000058.1"/>
</dbReference>
<dbReference type="InterPro" id="IPR045854">
    <property type="entry name" value="NO2/SO3_Rdtase_4Fe4S_sf"/>
</dbReference>
<comment type="similarity">
    <text evidence="7">Belongs to the IspG family.</text>
</comment>
<dbReference type="Proteomes" id="UP001523216">
    <property type="component" value="Unassembled WGS sequence"/>
</dbReference>
<dbReference type="InterPro" id="IPR011005">
    <property type="entry name" value="Dihydropteroate_synth-like_sf"/>
</dbReference>
<keyword evidence="5 7" id="KW-0411">Iron-sulfur</keyword>
<evidence type="ECO:0000256" key="1">
    <source>
        <dbReference type="ARBA" id="ARBA00022485"/>
    </source>
</evidence>
<proteinExistence type="inferred from homology"/>
<reference evidence="11 12" key="1">
    <citation type="submission" date="2022-06" db="EMBL/GenBank/DDBJ databases">
        <title>Actinoplanes abujensis sp. nov., isolated from Nigerian arid soil.</title>
        <authorList>
            <person name="Ding P."/>
        </authorList>
    </citation>
    <scope>NUCLEOTIDE SEQUENCE [LARGE SCALE GENOMIC DNA]</scope>
    <source>
        <strain evidence="12">TRM88002</strain>
    </source>
</reference>
<comment type="pathway">
    <text evidence="7">Isoprenoid biosynthesis; isopentenyl diphosphate biosynthesis via DXP pathway; isopentenyl diphosphate from 1-deoxy-D-xylulose 5-phosphate: step 5/6.</text>
</comment>
<keyword evidence="6 7" id="KW-0414">Isoprene biosynthesis</keyword>
<keyword evidence="3 7" id="KW-0560">Oxidoreductase</keyword>
<evidence type="ECO:0000256" key="6">
    <source>
        <dbReference type="ARBA" id="ARBA00023229"/>
    </source>
</evidence>
<organism evidence="11 12">
    <name type="scientific">Paractinoplanes hotanensis</name>
    <dbReference type="NCBI Taxonomy" id="2906497"/>
    <lineage>
        <taxon>Bacteria</taxon>
        <taxon>Bacillati</taxon>
        <taxon>Actinomycetota</taxon>
        <taxon>Actinomycetes</taxon>
        <taxon>Micromonosporales</taxon>
        <taxon>Micromonosporaceae</taxon>
        <taxon>Paractinoplanes</taxon>
    </lineage>
</organism>
<feature type="domain" description="IspG TIM-barrel" evidence="9">
    <location>
        <begin position="22"/>
        <end position="262"/>
    </location>
</feature>
<feature type="region of interest" description="Disordered" evidence="8">
    <location>
        <begin position="1"/>
        <end position="20"/>
    </location>
</feature>
<dbReference type="PANTHER" id="PTHR30454">
    <property type="entry name" value="4-HYDROXY-3-METHYLBUT-2-EN-1-YL DIPHOSPHATE SYNTHASE"/>
    <property type="match status" value="1"/>
</dbReference>
<dbReference type="SUPFAM" id="SSF56014">
    <property type="entry name" value="Nitrite and sulphite reductase 4Fe-4S domain-like"/>
    <property type="match status" value="1"/>
</dbReference>
<dbReference type="Pfam" id="PF04551">
    <property type="entry name" value="GcpE"/>
    <property type="match status" value="1"/>
</dbReference>
<dbReference type="PANTHER" id="PTHR30454:SF0">
    <property type="entry name" value="4-HYDROXY-3-METHYLBUT-2-EN-1-YL DIPHOSPHATE SYNTHASE (FERREDOXIN), CHLOROPLASTIC"/>
    <property type="match status" value="1"/>
</dbReference>
<evidence type="ECO:0000256" key="8">
    <source>
        <dbReference type="SAM" id="MobiDB-lite"/>
    </source>
</evidence>
<dbReference type="CDD" id="cd00945">
    <property type="entry name" value="Aldolase_Class_I"/>
    <property type="match status" value="1"/>
</dbReference>
<sequence length="390" mass="41092">MTAVSLGMPAVPPPPLAPRRHSRQIMVGNVPVGGGAPVSVQSMTTTLTADINATLQQIAELTASGCQIVRVAVPSQDDVEALPAIAKKSQIPVIADIHFQPKYVFAAIDAGCAAVRVNPGNIRQFDDKVKEIAKAAGDAGIPIRIGVNAGSLDKRLLQKHGKATAEALVESALWECSLFEEHGFRDIKISVKHNDPVVMIRAYRQLAEQCDYPLHLGVTEAGPAFQGTIKSSVAFGALLAEGIGDTIRVSLSAPPVEEIKVGNQILESLGLRERGLEIVSCPSCGRAQVDVYTLAEQVTAALDGFPVPLRVAVMGCVVNGPGEAREADLGVASGNGKGQIFVKGQVIKTVPESIIVETLVEEALRLADEMGAELPEELRDLLPGPTVTVH</sequence>
<dbReference type="Pfam" id="PF26540">
    <property type="entry name" value="GcpE_C"/>
    <property type="match status" value="1"/>
</dbReference>
<dbReference type="InterPro" id="IPR004588">
    <property type="entry name" value="IspG_bac-typ"/>
</dbReference>
<comment type="function">
    <text evidence="7">Converts 2C-methyl-D-erythritol 2,4-cyclodiphosphate (ME-2,4cPP) into 1-hydroxy-2-methyl-2-(E)-butenyl 4-diphosphate.</text>
</comment>
<dbReference type="PIRSF" id="PIRSF004640">
    <property type="entry name" value="IspG"/>
    <property type="match status" value="1"/>
</dbReference>
<dbReference type="NCBIfam" id="TIGR00612">
    <property type="entry name" value="ispG_gcpE"/>
    <property type="match status" value="1"/>
</dbReference>
<dbReference type="Gene3D" id="3.20.20.20">
    <property type="entry name" value="Dihydropteroate synthase-like"/>
    <property type="match status" value="1"/>
</dbReference>
<evidence type="ECO:0000313" key="12">
    <source>
        <dbReference type="Proteomes" id="UP001523216"/>
    </source>
</evidence>
<evidence type="ECO:0000259" key="10">
    <source>
        <dbReference type="Pfam" id="PF26540"/>
    </source>
</evidence>
<keyword evidence="2 7" id="KW-0479">Metal-binding</keyword>
<feature type="binding site" evidence="7">
    <location>
        <position position="316"/>
    </location>
    <ligand>
        <name>[4Fe-4S] cluster</name>
        <dbReference type="ChEBI" id="CHEBI:49883"/>
    </ligand>
</feature>
<dbReference type="GO" id="GO:0046429">
    <property type="term" value="F:4-hydroxy-3-methylbut-2-en-1-yl diphosphate synthase activity (ferredoxin)"/>
    <property type="evidence" value="ECO:0007669"/>
    <property type="project" value="UniProtKB-EC"/>
</dbReference>
<keyword evidence="1 7" id="KW-0004">4Fe-4S</keyword>
<feature type="binding site" evidence="7">
    <location>
        <position position="284"/>
    </location>
    <ligand>
        <name>[4Fe-4S] cluster</name>
        <dbReference type="ChEBI" id="CHEBI:49883"/>
    </ligand>
</feature>
<name>A0ABT0YBZ7_9ACTN</name>
<dbReference type="NCBIfam" id="NF001540">
    <property type="entry name" value="PRK00366.1"/>
    <property type="match status" value="1"/>
</dbReference>